<evidence type="ECO:0000313" key="2">
    <source>
        <dbReference type="EMBL" id="SKC82062.1"/>
    </source>
</evidence>
<sequence>MKKTPLLILLCMLFGLLNCSEEETKSNDFNSDELSFTTSKSNVSELSAVLGITSLENGGLSKGNTFHFSVSAGSTTINGHSINLDKTSVTVIKHRNKTYQVAATIENVGAIDLLADANKNLVSLTLDGQDVDVSQGLNPTQHLAIILASNLLNEVRINSDYKVNRGSIKAKADSYYGYTVGWGFTAEESVDHEASVRSGSSGISANGCRYLGTSTSCVTGSIGCVTISTFKCTGNSAT</sequence>
<reference evidence="2 3" key="1">
    <citation type="submission" date="2017-02" db="EMBL/GenBank/DDBJ databases">
        <authorList>
            <person name="Peterson S.W."/>
        </authorList>
    </citation>
    <scope>NUCLEOTIDE SEQUENCE [LARGE SCALE GENOMIC DNA]</scope>
    <source>
        <strain evidence="2 3">DSM 25262</strain>
    </source>
</reference>
<dbReference type="AlphaFoldDB" id="A0A1T5M1D4"/>
<dbReference type="EMBL" id="FUZU01000003">
    <property type="protein sequence ID" value="SKC82062.1"/>
    <property type="molecule type" value="Genomic_DNA"/>
</dbReference>
<feature type="signal peptide" evidence="1">
    <location>
        <begin position="1"/>
        <end position="21"/>
    </location>
</feature>
<gene>
    <name evidence="2" type="ORF">SAMN05660236_4082</name>
</gene>
<dbReference type="Proteomes" id="UP000190961">
    <property type="component" value="Unassembled WGS sequence"/>
</dbReference>
<dbReference type="OrthoDB" id="9903249at2"/>
<name>A0A1T5M1D4_9BACT</name>
<organism evidence="2 3">
    <name type="scientific">Ohtaekwangia koreensis</name>
    <dbReference type="NCBI Taxonomy" id="688867"/>
    <lineage>
        <taxon>Bacteria</taxon>
        <taxon>Pseudomonadati</taxon>
        <taxon>Bacteroidota</taxon>
        <taxon>Cytophagia</taxon>
        <taxon>Cytophagales</taxon>
        <taxon>Fulvivirgaceae</taxon>
        <taxon>Ohtaekwangia</taxon>
    </lineage>
</organism>
<dbReference type="RefSeq" id="WP_143785851.1">
    <property type="nucleotide sequence ID" value="NZ_FUZU01000003.1"/>
</dbReference>
<keyword evidence="3" id="KW-1185">Reference proteome</keyword>
<protein>
    <submittedName>
        <fullName evidence="2">Uncharacterized protein</fullName>
    </submittedName>
</protein>
<keyword evidence="1" id="KW-0732">Signal</keyword>
<evidence type="ECO:0000256" key="1">
    <source>
        <dbReference type="SAM" id="SignalP"/>
    </source>
</evidence>
<feature type="chain" id="PRO_5012211226" evidence="1">
    <location>
        <begin position="22"/>
        <end position="238"/>
    </location>
</feature>
<evidence type="ECO:0000313" key="3">
    <source>
        <dbReference type="Proteomes" id="UP000190961"/>
    </source>
</evidence>
<proteinExistence type="predicted"/>
<accession>A0A1T5M1D4</accession>